<gene>
    <name evidence="2" type="ORF">J3U88_13355</name>
</gene>
<dbReference type="Proteomes" id="UP000664417">
    <property type="component" value="Unassembled WGS sequence"/>
</dbReference>
<feature type="transmembrane region" description="Helical" evidence="1">
    <location>
        <begin position="174"/>
        <end position="192"/>
    </location>
</feature>
<dbReference type="EMBL" id="JAFREP010000011">
    <property type="protein sequence ID" value="MBO1319455.1"/>
    <property type="molecule type" value="Genomic_DNA"/>
</dbReference>
<protein>
    <recommendedName>
        <fullName evidence="4">CPBP family intramembrane metalloprotease</fullName>
    </recommendedName>
</protein>
<feature type="transmembrane region" description="Helical" evidence="1">
    <location>
        <begin position="82"/>
        <end position="100"/>
    </location>
</feature>
<sequence>MNVALIRPSYYRGLFLEFTGYLRNPHTTPSQKTTKAKITDLAGLFILKIVFMIGLGLFFALLSPFYDPENLTKSTMAERFSLPMLLLVGGLILPLLEEILFRLSLRFKPGHLALTLAVLTYYVATKAVYGVSLSLVDESLPTRVGSAVAVGVLAYPLLRAAPVRAVLGKLWTQHFRLIFYVTCVVFAWIHIMNYERTLINLLMMPIITLPQLASAFIYSYTRVSFGFPYPLGLHCCNNLIALILTQL</sequence>
<comment type="caution">
    <text evidence="2">The sequence shown here is derived from an EMBL/GenBank/DDBJ whole genome shotgun (WGS) entry which is preliminary data.</text>
</comment>
<feature type="transmembrane region" description="Helical" evidence="1">
    <location>
        <begin position="198"/>
        <end position="218"/>
    </location>
</feature>
<organism evidence="2 3">
    <name type="scientific">Acanthopleuribacter pedis</name>
    <dbReference type="NCBI Taxonomy" id="442870"/>
    <lineage>
        <taxon>Bacteria</taxon>
        <taxon>Pseudomonadati</taxon>
        <taxon>Acidobacteriota</taxon>
        <taxon>Holophagae</taxon>
        <taxon>Acanthopleuribacterales</taxon>
        <taxon>Acanthopleuribacteraceae</taxon>
        <taxon>Acanthopleuribacter</taxon>
    </lineage>
</organism>
<evidence type="ECO:0000313" key="2">
    <source>
        <dbReference type="EMBL" id="MBO1319455.1"/>
    </source>
</evidence>
<keyword evidence="3" id="KW-1185">Reference proteome</keyword>
<evidence type="ECO:0000313" key="3">
    <source>
        <dbReference type="Proteomes" id="UP000664417"/>
    </source>
</evidence>
<evidence type="ECO:0008006" key="4">
    <source>
        <dbReference type="Google" id="ProtNLM"/>
    </source>
</evidence>
<reference evidence="2" key="1">
    <citation type="submission" date="2021-03" db="EMBL/GenBank/DDBJ databases">
        <authorList>
            <person name="Wang G."/>
        </authorList>
    </citation>
    <scope>NUCLEOTIDE SEQUENCE</scope>
    <source>
        <strain evidence="2">KCTC 12899</strain>
    </source>
</reference>
<dbReference type="AlphaFoldDB" id="A0A8J7Q5G9"/>
<evidence type="ECO:0000256" key="1">
    <source>
        <dbReference type="SAM" id="Phobius"/>
    </source>
</evidence>
<feature type="transmembrane region" description="Helical" evidence="1">
    <location>
        <begin position="112"/>
        <end position="132"/>
    </location>
</feature>
<dbReference type="RefSeq" id="WP_207859306.1">
    <property type="nucleotide sequence ID" value="NZ_JAFREP010000011.1"/>
</dbReference>
<keyword evidence="1" id="KW-1133">Transmembrane helix</keyword>
<name>A0A8J7Q5G9_9BACT</name>
<feature type="transmembrane region" description="Helical" evidence="1">
    <location>
        <begin position="41"/>
        <end position="62"/>
    </location>
</feature>
<keyword evidence="1" id="KW-0472">Membrane</keyword>
<keyword evidence="1" id="KW-0812">Transmembrane</keyword>
<proteinExistence type="predicted"/>
<accession>A0A8J7Q5G9</accession>
<feature type="transmembrane region" description="Helical" evidence="1">
    <location>
        <begin position="144"/>
        <end position="162"/>
    </location>
</feature>